<gene>
    <name evidence="1" type="ORF">TRN7648_01250</name>
</gene>
<dbReference type="EMBL" id="CYSE01000002">
    <property type="protein sequence ID" value="CUH77019.1"/>
    <property type="molecule type" value="Genomic_DNA"/>
</dbReference>
<dbReference type="AlphaFoldDB" id="A0A0P1G5U2"/>
<sequence>MQRNDQAFSPDLSKLPRSEWLEALRKIGQERGFAEPLGKAHAGVFVEEGDTLLVSFESMSGIEALSDTRTPLGWDMVQSHGWSSLSVLSHGDTWFRDPRVYGFFDQLLDDGFFDDFENVIFYGAGPCGYAAAAYSVAAPGARVLLLQPQATLDPRITEWDERFTEQRRRDFTSRYGFAPDMIDAAHRAHVIYDPRERLDAMHSALFERRNVRRFRAPFMGAALQSEFRTLDVLPSLLAAVAEDRLDTRAYAQIMRIRRDHAPYLRKLLAHLDHDERFGLSRMLCQNVVSRKKAPRFRRRLAELEAALD</sequence>
<organism evidence="1 2">
    <name type="scientific">Tropicibacter naphthalenivorans</name>
    <dbReference type="NCBI Taxonomy" id="441103"/>
    <lineage>
        <taxon>Bacteria</taxon>
        <taxon>Pseudomonadati</taxon>
        <taxon>Pseudomonadota</taxon>
        <taxon>Alphaproteobacteria</taxon>
        <taxon>Rhodobacterales</taxon>
        <taxon>Roseobacteraceae</taxon>
        <taxon>Tropicibacter</taxon>
    </lineage>
</organism>
<dbReference type="SUPFAM" id="SSF51905">
    <property type="entry name" value="FAD/NAD(P)-binding domain"/>
    <property type="match status" value="1"/>
</dbReference>
<reference evidence="1 2" key="1">
    <citation type="submission" date="2015-09" db="EMBL/GenBank/DDBJ databases">
        <authorList>
            <consortium name="Swine Surveillance"/>
        </authorList>
    </citation>
    <scope>NUCLEOTIDE SEQUENCE [LARGE SCALE GENOMIC DNA]</scope>
    <source>
        <strain evidence="1 2">CECT 7648</strain>
    </source>
</reference>
<dbReference type="Proteomes" id="UP000054935">
    <property type="component" value="Unassembled WGS sequence"/>
</dbReference>
<proteinExistence type="predicted"/>
<dbReference type="InterPro" id="IPR036188">
    <property type="entry name" value="FAD/NAD-bd_sf"/>
</dbReference>
<protein>
    <recommendedName>
        <fullName evidence="3">Phosphoadenosine phosphosulfate reductase</fullName>
    </recommendedName>
</protein>
<keyword evidence="2" id="KW-1185">Reference proteome</keyword>
<dbReference type="RefSeq" id="WP_058246772.1">
    <property type="nucleotide sequence ID" value="NZ_CYSE01000002.1"/>
</dbReference>
<accession>A0A0P1G5U2</accession>
<evidence type="ECO:0000313" key="1">
    <source>
        <dbReference type="EMBL" id="CUH77019.1"/>
    </source>
</evidence>
<evidence type="ECO:0008006" key="3">
    <source>
        <dbReference type="Google" id="ProtNLM"/>
    </source>
</evidence>
<dbReference type="OrthoDB" id="7840273at2"/>
<name>A0A0P1G5U2_9RHOB</name>
<evidence type="ECO:0000313" key="2">
    <source>
        <dbReference type="Proteomes" id="UP000054935"/>
    </source>
</evidence>
<dbReference type="STRING" id="441103.TRN7648_01250"/>